<sequence>MVTDPLPELAPRLPSPLREVTDERFARRGVRLLLKRDDLIHPALPGNKWRKLVPNLRLAAEHGHHTVLTFGGAYSNHLRATAAAGRLLGWRTIGVVRGDELARQPLNDSLTRCAADGMRLHFVTRAAYRHRAEPAWIAELHERFGDFHLVPEGGSNGAAVRGCAELGAELRGHTDVAAVACGTGGTLAGLAAGLAAEPENGARRSGVSGAPAVALGIPVLRGGFLDREVTRLQRAAYGGPRGDWRLDDRFHGGGYARTTRELEGFARDFEARHPPVPLDRVYVAKLLYALCQLADERAFPPDSTVTAVITG</sequence>
<comment type="caution">
    <text evidence="7">The sequence shown here is derived from an EMBL/GenBank/DDBJ whole genome shotgun (WGS) entry which is preliminary data.</text>
</comment>
<dbReference type="PATRIC" id="fig|1075402.3.peg.3569"/>
<reference evidence="7 8" key="1">
    <citation type="journal article" date="2016" name="Front. Microbiol.">
        <title>Comparative Genomics Analysis of Streptomyces Species Reveals Their Adaptation to the Marine Environment and Their Diversity at the Genomic Level.</title>
        <authorList>
            <person name="Tian X."/>
            <person name="Zhang Z."/>
            <person name="Yang T."/>
            <person name="Chen M."/>
            <person name="Li J."/>
            <person name="Chen F."/>
            <person name="Yang J."/>
            <person name="Li W."/>
            <person name="Zhang B."/>
            <person name="Zhang Z."/>
            <person name="Wu J."/>
            <person name="Zhang C."/>
            <person name="Long L."/>
            <person name="Xiao J."/>
        </authorList>
    </citation>
    <scope>NUCLEOTIDE SEQUENCE [LARGE SCALE GENOMIC DNA]</scope>
    <source>
        <strain evidence="7 8">SCSIO 02100</strain>
    </source>
</reference>
<dbReference type="PANTHER" id="PTHR43780:SF2">
    <property type="entry name" value="1-AMINOCYCLOPROPANE-1-CARBOXYLATE DEAMINASE-RELATED"/>
    <property type="match status" value="1"/>
</dbReference>
<evidence type="ECO:0000313" key="7">
    <source>
        <dbReference type="EMBL" id="OEV05883.1"/>
    </source>
</evidence>
<evidence type="ECO:0000259" key="6">
    <source>
        <dbReference type="Pfam" id="PF00291"/>
    </source>
</evidence>
<evidence type="ECO:0000256" key="1">
    <source>
        <dbReference type="ARBA" id="ARBA00001933"/>
    </source>
</evidence>
<dbReference type="RefSeq" id="WP_070194643.1">
    <property type="nucleotide sequence ID" value="NZ_LJGU01000091.1"/>
</dbReference>
<dbReference type="AlphaFoldDB" id="A0A1E7KPV3"/>
<evidence type="ECO:0000256" key="4">
    <source>
        <dbReference type="PIRSR" id="PIRSR006278-1"/>
    </source>
</evidence>
<dbReference type="GO" id="GO:1901605">
    <property type="term" value="P:alpha-amino acid metabolic process"/>
    <property type="evidence" value="ECO:0007669"/>
    <property type="project" value="UniProtKB-ARBA"/>
</dbReference>
<dbReference type="Proteomes" id="UP000176101">
    <property type="component" value="Unassembled WGS sequence"/>
</dbReference>
<accession>A0A1E7KPV3</accession>
<dbReference type="Pfam" id="PF00291">
    <property type="entry name" value="PALP"/>
    <property type="match status" value="1"/>
</dbReference>
<dbReference type="SUPFAM" id="SSF53686">
    <property type="entry name" value="Tryptophan synthase beta subunit-like PLP-dependent enzymes"/>
    <property type="match status" value="1"/>
</dbReference>
<comment type="similarity">
    <text evidence="2">Belongs to the ACC deaminase/D-cysteine desulfhydrase family.</text>
</comment>
<evidence type="ECO:0000256" key="5">
    <source>
        <dbReference type="PIRSR" id="PIRSR006278-2"/>
    </source>
</evidence>
<keyword evidence="3 5" id="KW-0663">Pyridoxal phosphate</keyword>
<keyword evidence="8" id="KW-1185">Reference proteome</keyword>
<dbReference type="PIRSF" id="PIRSF006278">
    <property type="entry name" value="ACCD_DCysDesulf"/>
    <property type="match status" value="1"/>
</dbReference>
<dbReference type="OrthoDB" id="9801249at2"/>
<dbReference type="EMBL" id="LJGU01000091">
    <property type="protein sequence ID" value="OEV05883.1"/>
    <property type="molecule type" value="Genomic_DNA"/>
</dbReference>
<dbReference type="PANTHER" id="PTHR43780">
    <property type="entry name" value="1-AMINOCYCLOPROPANE-1-CARBOXYLATE DEAMINASE-RELATED"/>
    <property type="match status" value="1"/>
</dbReference>
<organism evidence="7 8">
    <name type="scientific">Streptomyces oceani</name>
    <dbReference type="NCBI Taxonomy" id="1075402"/>
    <lineage>
        <taxon>Bacteria</taxon>
        <taxon>Bacillati</taxon>
        <taxon>Actinomycetota</taxon>
        <taxon>Actinomycetes</taxon>
        <taxon>Kitasatosporales</taxon>
        <taxon>Streptomycetaceae</taxon>
        <taxon>Streptomyces</taxon>
    </lineage>
</organism>
<evidence type="ECO:0000256" key="3">
    <source>
        <dbReference type="ARBA" id="ARBA00022898"/>
    </source>
</evidence>
<dbReference type="InterPro" id="IPR027278">
    <property type="entry name" value="ACCD_DCysDesulf"/>
</dbReference>
<gene>
    <name evidence="7" type="ORF">AN216_00975</name>
</gene>
<feature type="active site" description="Nucleophile" evidence="4">
    <location>
        <position position="75"/>
    </location>
</feature>
<comment type="cofactor">
    <cofactor evidence="1">
        <name>pyridoxal 5'-phosphate</name>
        <dbReference type="ChEBI" id="CHEBI:597326"/>
    </cofactor>
</comment>
<feature type="domain" description="Tryptophan synthase beta chain-like PALP" evidence="6">
    <location>
        <begin position="24"/>
        <end position="311"/>
    </location>
</feature>
<name>A0A1E7KPV3_9ACTN</name>
<proteinExistence type="inferred from homology"/>
<dbReference type="STRING" id="1075402.AN216_00975"/>
<dbReference type="InterPro" id="IPR036052">
    <property type="entry name" value="TrpB-like_PALP_sf"/>
</dbReference>
<feature type="modified residue" description="N6-(pyridoxal phosphate)lysine" evidence="5">
    <location>
        <position position="48"/>
    </location>
</feature>
<dbReference type="InterPro" id="IPR001926">
    <property type="entry name" value="TrpB-like_PALP"/>
</dbReference>
<evidence type="ECO:0000256" key="2">
    <source>
        <dbReference type="ARBA" id="ARBA00008639"/>
    </source>
</evidence>
<dbReference type="GO" id="GO:0019148">
    <property type="term" value="F:D-cysteine desulfhydrase activity"/>
    <property type="evidence" value="ECO:0007669"/>
    <property type="project" value="TreeGrafter"/>
</dbReference>
<dbReference type="Gene3D" id="3.40.50.1100">
    <property type="match status" value="2"/>
</dbReference>
<protein>
    <submittedName>
        <fullName evidence="7">1-aminocyclopropane-1-carboxylate deaminase</fullName>
    </submittedName>
</protein>
<evidence type="ECO:0000313" key="8">
    <source>
        <dbReference type="Proteomes" id="UP000176101"/>
    </source>
</evidence>